<evidence type="ECO:0000313" key="3">
    <source>
        <dbReference type="EMBL" id="BBP42326.1"/>
    </source>
</evidence>
<dbReference type="AlphaFoldDB" id="A0A6F8PJR8"/>
<name>A0A6F8PJR8_9GAMM</name>
<feature type="compositionally biased region" description="Basic and acidic residues" evidence="2">
    <location>
        <begin position="74"/>
        <end position="86"/>
    </location>
</feature>
<dbReference type="Proteomes" id="UP000501466">
    <property type="component" value="Chromosome"/>
</dbReference>
<evidence type="ECO:0000256" key="2">
    <source>
        <dbReference type="SAM" id="MobiDB-lite"/>
    </source>
</evidence>
<evidence type="ECO:0000256" key="1">
    <source>
        <dbReference type="ARBA" id="ARBA00009981"/>
    </source>
</evidence>
<protein>
    <recommendedName>
        <fullName evidence="5">Antitoxin</fullName>
    </recommendedName>
</protein>
<gene>
    <name evidence="3" type="ORF">THMIRHAT_00720</name>
</gene>
<feature type="region of interest" description="Disordered" evidence="2">
    <location>
        <begin position="66"/>
        <end position="86"/>
    </location>
</feature>
<organism evidence="3 4">
    <name type="scientific">Thiosulfativibrio zosterae</name>
    <dbReference type="NCBI Taxonomy" id="2675053"/>
    <lineage>
        <taxon>Bacteria</taxon>
        <taxon>Pseudomonadati</taxon>
        <taxon>Pseudomonadota</taxon>
        <taxon>Gammaproteobacteria</taxon>
        <taxon>Thiotrichales</taxon>
        <taxon>Piscirickettsiaceae</taxon>
        <taxon>Thiosulfativibrio</taxon>
    </lineage>
</organism>
<dbReference type="RefSeq" id="WP_173289646.1">
    <property type="nucleotide sequence ID" value="NZ_AP021888.1"/>
</dbReference>
<sequence>MIQQSINEISHHFSQVIQTLETDREAVGVTKQGELCAIILPVDQFIPQQSFGEKLNHWLAQNQTSLSQDNPFETTRDTSSGRDFSW</sequence>
<evidence type="ECO:0000313" key="4">
    <source>
        <dbReference type="Proteomes" id="UP000501466"/>
    </source>
</evidence>
<dbReference type="EMBL" id="AP021888">
    <property type="protein sequence ID" value="BBP42326.1"/>
    <property type="molecule type" value="Genomic_DNA"/>
</dbReference>
<evidence type="ECO:0008006" key="5">
    <source>
        <dbReference type="Google" id="ProtNLM"/>
    </source>
</evidence>
<keyword evidence="4" id="KW-1185">Reference proteome</keyword>
<dbReference type="KEGG" id="tzo:THMIRHAT_00720"/>
<accession>A0A6F8PJR8</accession>
<comment type="similarity">
    <text evidence="1">Belongs to the phD/YefM antitoxin family.</text>
</comment>
<proteinExistence type="inferred from homology"/>
<reference evidence="4" key="1">
    <citation type="submission" date="2019-11" db="EMBL/GenBank/DDBJ databases">
        <title>Isolation and characterization of two novel species in the genus Thiomicrorhabdus.</title>
        <authorList>
            <person name="Mochizuki J."/>
            <person name="Kojima H."/>
            <person name="Fukui M."/>
        </authorList>
    </citation>
    <scope>NUCLEOTIDE SEQUENCE [LARGE SCALE GENOMIC DNA]</scope>
    <source>
        <strain evidence="4">AkT22</strain>
    </source>
</reference>
<dbReference type="SUPFAM" id="SSF143120">
    <property type="entry name" value="YefM-like"/>
    <property type="match status" value="1"/>
</dbReference>
<dbReference type="InterPro" id="IPR036165">
    <property type="entry name" value="YefM-like_sf"/>
</dbReference>